<dbReference type="AlphaFoldDB" id="A0A0E9TY04"/>
<reference evidence="1" key="2">
    <citation type="journal article" date="2015" name="Fish Shellfish Immunol.">
        <title>Early steps in the European eel (Anguilla anguilla)-Vibrio vulnificus interaction in the gills: Role of the RtxA13 toxin.</title>
        <authorList>
            <person name="Callol A."/>
            <person name="Pajuelo D."/>
            <person name="Ebbesson L."/>
            <person name="Teles M."/>
            <person name="MacKenzie S."/>
            <person name="Amaro C."/>
        </authorList>
    </citation>
    <scope>NUCLEOTIDE SEQUENCE</scope>
</reference>
<evidence type="ECO:0000313" key="1">
    <source>
        <dbReference type="EMBL" id="JAH58416.1"/>
    </source>
</evidence>
<name>A0A0E9TY04_ANGAN</name>
<sequence>MSNFTLTQVQFFSTLPTPA</sequence>
<reference evidence="1" key="1">
    <citation type="submission" date="2014-11" db="EMBL/GenBank/DDBJ databases">
        <authorList>
            <person name="Amaro Gonzalez C."/>
        </authorList>
    </citation>
    <scope>NUCLEOTIDE SEQUENCE</scope>
</reference>
<proteinExistence type="predicted"/>
<protein>
    <submittedName>
        <fullName evidence="1">Uncharacterized protein</fullName>
    </submittedName>
</protein>
<organism evidence="1">
    <name type="scientific">Anguilla anguilla</name>
    <name type="common">European freshwater eel</name>
    <name type="synonym">Muraena anguilla</name>
    <dbReference type="NCBI Taxonomy" id="7936"/>
    <lineage>
        <taxon>Eukaryota</taxon>
        <taxon>Metazoa</taxon>
        <taxon>Chordata</taxon>
        <taxon>Craniata</taxon>
        <taxon>Vertebrata</taxon>
        <taxon>Euteleostomi</taxon>
        <taxon>Actinopterygii</taxon>
        <taxon>Neopterygii</taxon>
        <taxon>Teleostei</taxon>
        <taxon>Anguilliformes</taxon>
        <taxon>Anguillidae</taxon>
        <taxon>Anguilla</taxon>
    </lineage>
</organism>
<dbReference type="EMBL" id="GBXM01050161">
    <property type="protein sequence ID" value="JAH58416.1"/>
    <property type="molecule type" value="Transcribed_RNA"/>
</dbReference>
<accession>A0A0E9TY04</accession>